<evidence type="ECO:0000256" key="5">
    <source>
        <dbReference type="ARBA" id="ARBA00023004"/>
    </source>
</evidence>
<evidence type="ECO:0000256" key="2">
    <source>
        <dbReference type="ARBA" id="ARBA00022617"/>
    </source>
</evidence>
<comment type="similarity">
    <text evidence="1 7">Belongs to the cytochrome P450 family.</text>
</comment>
<dbReference type="AlphaFoldDB" id="A0A5D0NBX1"/>
<dbReference type="CDD" id="cd11029">
    <property type="entry name" value="CYP107-like"/>
    <property type="match status" value="1"/>
</dbReference>
<evidence type="ECO:0000313" key="9">
    <source>
        <dbReference type="Proteomes" id="UP000323380"/>
    </source>
</evidence>
<dbReference type="PRINTS" id="PR00385">
    <property type="entry name" value="P450"/>
</dbReference>
<gene>
    <name evidence="8" type="ORF">FXF69_33420</name>
</gene>
<dbReference type="PRINTS" id="PR00359">
    <property type="entry name" value="BP450"/>
</dbReference>
<dbReference type="PROSITE" id="PS00086">
    <property type="entry name" value="CYTOCHROME_P450"/>
    <property type="match status" value="1"/>
</dbReference>
<evidence type="ECO:0000256" key="1">
    <source>
        <dbReference type="ARBA" id="ARBA00010617"/>
    </source>
</evidence>
<keyword evidence="2 7" id="KW-0349">Heme</keyword>
<evidence type="ECO:0000256" key="4">
    <source>
        <dbReference type="ARBA" id="ARBA00023002"/>
    </source>
</evidence>
<dbReference type="Pfam" id="PF00067">
    <property type="entry name" value="p450"/>
    <property type="match status" value="1"/>
</dbReference>
<dbReference type="InterPro" id="IPR017972">
    <property type="entry name" value="Cyt_P450_CS"/>
</dbReference>
<proteinExistence type="inferred from homology"/>
<dbReference type="GO" id="GO:0005506">
    <property type="term" value="F:iron ion binding"/>
    <property type="evidence" value="ECO:0007669"/>
    <property type="project" value="InterPro"/>
</dbReference>
<dbReference type="GO" id="GO:0016705">
    <property type="term" value="F:oxidoreductase activity, acting on paired donors, with incorporation or reduction of molecular oxygen"/>
    <property type="evidence" value="ECO:0007669"/>
    <property type="project" value="InterPro"/>
</dbReference>
<sequence length="413" mass="45671">MTSRPPFTIDPAGADLVGEAARLREAGDVVRVELPGGIPAWVVTRHDLLRRVLLDPKVSKDARRHWRLWPEVATRPEWAWINVVVGGRTMLNAYGAEHRRLRRLLSPSFTNHRTKEMQPIVDRITAGLLDDLAALPPGRVVDLRAAYAQPLPLGVICERFGVPEEMRLDFARLVSAVLDTSIASPEESAVAVVEVYKMIDDLIARKREHPADDLTTQLIEAREGDDRLSRDELRDTLLMIISGGQETTVSLIVNSVHSLLTHPDQLRRVRAGDLSWEAVIEETLRVNPSAANIPLRFAVEPLDLEGVRVPAGDAILATYLVAGHDPHQHGEDAAEFDAGREQRENLAFGIGAHHCIGEPLAWQEALTALPALFERFPDLRLAADTAELGQLPTFMLQGWSELPVRLTAPPLDG</sequence>
<dbReference type="SUPFAM" id="SSF48264">
    <property type="entry name" value="Cytochrome P450"/>
    <property type="match status" value="1"/>
</dbReference>
<dbReference type="Proteomes" id="UP000323380">
    <property type="component" value="Unassembled WGS sequence"/>
</dbReference>
<comment type="caution">
    <text evidence="8">The sequence shown here is derived from an EMBL/GenBank/DDBJ whole genome shotgun (WGS) entry which is preliminary data.</text>
</comment>
<protein>
    <submittedName>
        <fullName evidence="8">Cytochrome P450</fullName>
    </submittedName>
</protein>
<dbReference type="GO" id="GO:0020037">
    <property type="term" value="F:heme binding"/>
    <property type="evidence" value="ECO:0007669"/>
    <property type="project" value="InterPro"/>
</dbReference>
<dbReference type="GO" id="GO:0004497">
    <property type="term" value="F:monooxygenase activity"/>
    <property type="evidence" value="ECO:0007669"/>
    <property type="project" value="UniProtKB-KW"/>
</dbReference>
<organism evidence="8 9">
    <name type="scientific">Actinomadura chibensis</name>
    <dbReference type="NCBI Taxonomy" id="392828"/>
    <lineage>
        <taxon>Bacteria</taxon>
        <taxon>Bacillati</taxon>
        <taxon>Actinomycetota</taxon>
        <taxon>Actinomycetes</taxon>
        <taxon>Streptosporangiales</taxon>
        <taxon>Thermomonosporaceae</taxon>
        <taxon>Actinomadura</taxon>
    </lineage>
</organism>
<dbReference type="InterPro" id="IPR002397">
    <property type="entry name" value="Cyt_P450_B"/>
</dbReference>
<accession>A0A5D0NBX1</accession>
<keyword evidence="6 7" id="KW-0503">Monooxygenase</keyword>
<dbReference type="InterPro" id="IPR001128">
    <property type="entry name" value="Cyt_P450"/>
</dbReference>
<dbReference type="PANTHER" id="PTHR46696">
    <property type="entry name" value="P450, PUTATIVE (EUROFUNG)-RELATED"/>
    <property type="match status" value="1"/>
</dbReference>
<dbReference type="STRING" id="1220554.GCA_001552135_01025"/>
<keyword evidence="9" id="KW-1185">Reference proteome</keyword>
<evidence type="ECO:0000256" key="7">
    <source>
        <dbReference type="RuleBase" id="RU000461"/>
    </source>
</evidence>
<evidence type="ECO:0000313" key="8">
    <source>
        <dbReference type="EMBL" id="TYB41836.1"/>
    </source>
</evidence>
<keyword evidence="4 7" id="KW-0560">Oxidoreductase</keyword>
<dbReference type="FunFam" id="1.10.630.10:FF:000018">
    <property type="entry name" value="Cytochrome P450 monooxygenase"/>
    <property type="match status" value="1"/>
</dbReference>
<dbReference type="InterPro" id="IPR036396">
    <property type="entry name" value="Cyt_P450_sf"/>
</dbReference>
<dbReference type="RefSeq" id="WP_067885881.1">
    <property type="nucleotide sequence ID" value="NZ_VSFG01000009.1"/>
</dbReference>
<keyword evidence="5 7" id="KW-0408">Iron</keyword>
<evidence type="ECO:0000256" key="3">
    <source>
        <dbReference type="ARBA" id="ARBA00022723"/>
    </source>
</evidence>
<reference evidence="8 9" key="1">
    <citation type="submission" date="2019-08" db="EMBL/GenBank/DDBJ databases">
        <title>Actinomadura sp. nov. CYP1-5 isolated from mountain soil.</title>
        <authorList>
            <person name="Songsumanus A."/>
            <person name="Kuncharoen N."/>
            <person name="Kudo T."/>
            <person name="Yuki M."/>
            <person name="Igarashi Y."/>
            <person name="Tanasupawat S."/>
        </authorList>
    </citation>
    <scope>NUCLEOTIDE SEQUENCE [LARGE SCALE GENOMIC DNA]</scope>
    <source>
        <strain evidence="8 9">JCM 14158</strain>
    </source>
</reference>
<dbReference type="Gene3D" id="1.10.630.10">
    <property type="entry name" value="Cytochrome P450"/>
    <property type="match status" value="1"/>
</dbReference>
<dbReference type="EMBL" id="VSFG01000009">
    <property type="protein sequence ID" value="TYB41836.1"/>
    <property type="molecule type" value="Genomic_DNA"/>
</dbReference>
<name>A0A5D0NBX1_9ACTN</name>
<evidence type="ECO:0000256" key="6">
    <source>
        <dbReference type="ARBA" id="ARBA00023033"/>
    </source>
</evidence>
<dbReference type="PANTHER" id="PTHR46696:SF1">
    <property type="entry name" value="CYTOCHROME P450 YJIB-RELATED"/>
    <property type="match status" value="1"/>
</dbReference>
<keyword evidence="3 7" id="KW-0479">Metal-binding</keyword>